<comment type="caution">
    <text evidence="5">The sequence shown here is derived from an EMBL/GenBank/DDBJ whole genome shotgun (WGS) entry which is preliminary data.</text>
</comment>
<keyword evidence="3" id="KW-0558">Oxidation</keyword>
<dbReference type="GO" id="GO:0046295">
    <property type="term" value="P:glycolate biosynthetic process"/>
    <property type="evidence" value="ECO:0007669"/>
    <property type="project" value="TreeGrafter"/>
</dbReference>
<organism evidence="5 6">
    <name type="scientific">Zophobas morio</name>
    <dbReference type="NCBI Taxonomy" id="2755281"/>
    <lineage>
        <taxon>Eukaryota</taxon>
        <taxon>Metazoa</taxon>
        <taxon>Ecdysozoa</taxon>
        <taxon>Arthropoda</taxon>
        <taxon>Hexapoda</taxon>
        <taxon>Insecta</taxon>
        <taxon>Pterygota</taxon>
        <taxon>Neoptera</taxon>
        <taxon>Endopterygota</taxon>
        <taxon>Coleoptera</taxon>
        <taxon>Polyphaga</taxon>
        <taxon>Cucujiformia</taxon>
        <taxon>Tenebrionidae</taxon>
        <taxon>Zophobas</taxon>
    </lineage>
</organism>
<dbReference type="EMBL" id="JALNTZ010000005">
    <property type="protein sequence ID" value="KAJ3651742.1"/>
    <property type="molecule type" value="Genomic_DNA"/>
</dbReference>
<name>A0AA38MCY6_9CUCU</name>
<evidence type="ECO:0000256" key="3">
    <source>
        <dbReference type="ARBA" id="ARBA00023097"/>
    </source>
</evidence>
<gene>
    <name evidence="5" type="ORF">Zmor_017760</name>
</gene>
<dbReference type="FunFam" id="3.40.50.880:FF:000022">
    <property type="entry name" value="protein deglycase DJ-1"/>
    <property type="match status" value="1"/>
</dbReference>
<dbReference type="GO" id="GO:0005634">
    <property type="term" value="C:nucleus"/>
    <property type="evidence" value="ECO:0007669"/>
    <property type="project" value="TreeGrafter"/>
</dbReference>
<evidence type="ECO:0000313" key="5">
    <source>
        <dbReference type="EMBL" id="KAJ3651742.1"/>
    </source>
</evidence>
<proteinExistence type="predicted"/>
<dbReference type="SUPFAM" id="SSF52317">
    <property type="entry name" value="Class I glutamine amidotransferase-like"/>
    <property type="match status" value="1"/>
</dbReference>
<dbReference type="InterPro" id="IPR050325">
    <property type="entry name" value="Prot/Nucl_acid_deglycase"/>
</dbReference>
<accession>A0AA38MCY6</accession>
<evidence type="ECO:0000259" key="4">
    <source>
        <dbReference type="Pfam" id="PF01965"/>
    </source>
</evidence>
<dbReference type="InterPro" id="IPR029062">
    <property type="entry name" value="Class_I_gatase-like"/>
</dbReference>
<keyword evidence="6" id="KW-1185">Reference proteome</keyword>
<dbReference type="InterPro" id="IPR002818">
    <property type="entry name" value="DJ-1/PfpI"/>
</dbReference>
<dbReference type="CDD" id="cd03135">
    <property type="entry name" value="GATase1_DJ-1"/>
    <property type="match status" value="1"/>
</dbReference>
<dbReference type="PANTHER" id="PTHR48094:SF12">
    <property type="entry name" value="PARKINSON DISEASE PROTEIN 7 HOMOLOG"/>
    <property type="match status" value="1"/>
</dbReference>
<dbReference type="NCBIfam" id="TIGR01383">
    <property type="entry name" value="not_thiJ"/>
    <property type="match status" value="1"/>
</dbReference>
<dbReference type="InterPro" id="IPR006287">
    <property type="entry name" value="DJ-1"/>
</dbReference>
<protein>
    <recommendedName>
        <fullName evidence="4">DJ-1/PfpI domain-containing protein</fullName>
    </recommendedName>
</protein>
<dbReference type="Proteomes" id="UP001168821">
    <property type="component" value="Unassembled WGS sequence"/>
</dbReference>
<sequence length="216" mass="22986">MSLHLINFNSRILKKLAVKVNIKNFTTAMTKKALVFLAPGAEEMEAVISIDVLRRGGVDVTVAGLPDGGIVRCSRGVNIKPDISIKEAHTKGPFDVLVLPGGLGGSQALAESKEVGDLLKEQEKSGRLTAAICAAPTALKAHGVYTGKAITSYPAMQAELEEGAQYIYKPNLVVEDGPLITSRGPGTAYLFALTIVDKLYSRDKACEVAKAMLVNY</sequence>
<dbReference type="Gene3D" id="3.40.50.880">
    <property type="match status" value="1"/>
</dbReference>
<evidence type="ECO:0000256" key="2">
    <source>
        <dbReference type="ARBA" id="ARBA00022490"/>
    </source>
</evidence>
<dbReference type="GO" id="GO:1903189">
    <property type="term" value="P:glyoxal metabolic process"/>
    <property type="evidence" value="ECO:0007669"/>
    <property type="project" value="TreeGrafter"/>
</dbReference>
<dbReference type="AlphaFoldDB" id="A0AA38MCY6"/>
<comment type="subcellular location">
    <subcellularLocation>
        <location evidence="1">Cytoplasm</location>
    </subcellularLocation>
</comment>
<feature type="domain" description="DJ-1/PfpI" evidence="4">
    <location>
        <begin position="31"/>
        <end position="197"/>
    </location>
</feature>
<dbReference type="PANTHER" id="PTHR48094">
    <property type="entry name" value="PROTEIN/NUCLEIC ACID DEGLYCASE DJ-1-RELATED"/>
    <property type="match status" value="1"/>
</dbReference>
<keyword evidence="2" id="KW-0963">Cytoplasm</keyword>
<evidence type="ECO:0000256" key="1">
    <source>
        <dbReference type="ARBA" id="ARBA00004496"/>
    </source>
</evidence>
<dbReference type="Pfam" id="PF01965">
    <property type="entry name" value="DJ-1_PfpI"/>
    <property type="match status" value="1"/>
</dbReference>
<dbReference type="GO" id="GO:0051896">
    <property type="term" value="P:regulation of phosphatidylinositol 3-kinase/protein kinase B signal transduction"/>
    <property type="evidence" value="ECO:0007669"/>
    <property type="project" value="UniProtKB-ARBA"/>
</dbReference>
<reference evidence="5" key="1">
    <citation type="journal article" date="2023" name="G3 (Bethesda)">
        <title>Whole genome assemblies of Zophobas morio and Tenebrio molitor.</title>
        <authorList>
            <person name="Kaur S."/>
            <person name="Stinson S.A."/>
            <person name="diCenzo G.C."/>
        </authorList>
    </citation>
    <scope>NUCLEOTIDE SEQUENCE</scope>
    <source>
        <strain evidence="5">QUZm001</strain>
    </source>
</reference>
<dbReference type="GO" id="GO:0006979">
    <property type="term" value="P:response to oxidative stress"/>
    <property type="evidence" value="ECO:0007669"/>
    <property type="project" value="UniProtKB-ARBA"/>
</dbReference>
<evidence type="ECO:0000313" key="6">
    <source>
        <dbReference type="Proteomes" id="UP001168821"/>
    </source>
</evidence>
<dbReference type="GO" id="GO:0005739">
    <property type="term" value="C:mitochondrion"/>
    <property type="evidence" value="ECO:0007669"/>
    <property type="project" value="TreeGrafter"/>
</dbReference>